<dbReference type="EMBL" id="NAJL01000027">
    <property type="protein sequence ID" value="TKA26671.1"/>
    <property type="molecule type" value="Genomic_DNA"/>
</dbReference>
<reference evidence="2 3" key="1">
    <citation type="submission" date="2017-03" db="EMBL/GenBank/DDBJ databases">
        <title>Genomes of endolithic fungi from Antarctica.</title>
        <authorList>
            <person name="Coleine C."/>
            <person name="Masonjones S."/>
            <person name="Stajich J.E."/>
        </authorList>
    </citation>
    <scope>NUCLEOTIDE SEQUENCE [LARGE SCALE GENOMIC DNA]</scope>
    <source>
        <strain evidence="2 3">CCFEE 6315</strain>
    </source>
</reference>
<feature type="region of interest" description="Disordered" evidence="1">
    <location>
        <begin position="1"/>
        <end position="68"/>
    </location>
</feature>
<dbReference type="AlphaFoldDB" id="A0A4U0TW93"/>
<feature type="region of interest" description="Disordered" evidence="1">
    <location>
        <begin position="196"/>
        <end position="216"/>
    </location>
</feature>
<sequence>MEQHDPSQRQYAPNAYRAQPPQQVSGQMATQYAAPTSSERFKHPSLLQQSPSAPQSGGRAGSDAQHVYGFPQSQYSQLPAMPATVLQYGQGMEAQNAPRQQPQQQSQPQQQQYQSYGGNNYMYGMAPPQAQTPSTQTAYEHMPQYRQRPGAASETMPAGFGVPQTAQYYLAGQAGPTSAPTSDLTGQHLPSQYQQTTYAQPGPSASQSYPSTMMDPSQSGAYASYAQQSNYTTQTSAQNVDQAFNEYQARIRSIFTMAREGTLRDIGTHLLQISQYLTGNAEALGLTRDDEALHDDRIRLWDEFNRAWLTALQRQHDMTDDIFRANQAVRDPQSLMSARSLEHLSRELVRLCDMVERFGLVDYQMGVQEEEIMDLILRCLALLDPAGDGNGELASAQQAASSAAGSRGR</sequence>
<accession>A0A4U0TW93</accession>
<feature type="compositionally biased region" description="Polar residues" evidence="1">
    <location>
        <begin position="20"/>
        <end position="38"/>
    </location>
</feature>
<dbReference type="Proteomes" id="UP000308549">
    <property type="component" value="Unassembled WGS sequence"/>
</dbReference>
<name>A0A4U0TW93_9PEZI</name>
<feature type="compositionally biased region" description="Low complexity" evidence="1">
    <location>
        <begin position="44"/>
        <end position="56"/>
    </location>
</feature>
<comment type="caution">
    <text evidence="2">The sequence shown here is derived from an EMBL/GenBank/DDBJ whole genome shotgun (WGS) entry which is preliminary data.</text>
</comment>
<feature type="compositionally biased region" description="Low complexity" evidence="1">
    <location>
        <begin position="100"/>
        <end position="116"/>
    </location>
</feature>
<gene>
    <name evidence="2" type="ORF">B0A50_04779</name>
</gene>
<proteinExistence type="predicted"/>
<organism evidence="2 3">
    <name type="scientific">Salinomyces thailandicus</name>
    <dbReference type="NCBI Taxonomy" id="706561"/>
    <lineage>
        <taxon>Eukaryota</taxon>
        <taxon>Fungi</taxon>
        <taxon>Dikarya</taxon>
        <taxon>Ascomycota</taxon>
        <taxon>Pezizomycotina</taxon>
        <taxon>Dothideomycetes</taxon>
        <taxon>Dothideomycetidae</taxon>
        <taxon>Mycosphaerellales</taxon>
        <taxon>Teratosphaeriaceae</taxon>
        <taxon>Salinomyces</taxon>
    </lineage>
</organism>
<dbReference type="OrthoDB" id="5552418at2759"/>
<evidence type="ECO:0000313" key="3">
    <source>
        <dbReference type="Proteomes" id="UP000308549"/>
    </source>
</evidence>
<protein>
    <submittedName>
        <fullName evidence="2">Uncharacterized protein</fullName>
    </submittedName>
</protein>
<feature type="region of interest" description="Disordered" evidence="1">
    <location>
        <begin position="93"/>
        <end position="119"/>
    </location>
</feature>
<evidence type="ECO:0000256" key="1">
    <source>
        <dbReference type="SAM" id="MobiDB-lite"/>
    </source>
</evidence>
<evidence type="ECO:0000313" key="2">
    <source>
        <dbReference type="EMBL" id="TKA26671.1"/>
    </source>
</evidence>
<keyword evidence="3" id="KW-1185">Reference proteome</keyword>